<evidence type="ECO:0000313" key="1">
    <source>
        <dbReference type="EMBL" id="RUO44064.1"/>
    </source>
</evidence>
<accession>A0A432X9R4</accession>
<reference evidence="1 2" key="1">
    <citation type="journal article" date="2011" name="Front. Microbiol.">
        <title>Genomic signatures of strain selection and enhancement in Bacillus atrophaeus var. globigii, a historical biowarfare simulant.</title>
        <authorList>
            <person name="Gibbons H.S."/>
            <person name="Broomall S.M."/>
            <person name="McNew L.A."/>
            <person name="Daligault H."/>
            <person name="Chapman C."/>
            <person name="Bruce D."/>
            <person name="Karavis M."/>
            <person name="Krepps M."/>
            <person name="McGregor P.A."/>
            <person name="Hong C."/>
            <person name="Park K.H."/>
            <person name="Akmal A."/>
            <person name="Feldman A."/>
            <person name="Lin J.S."/>
            <person name="Chang W.E."/>
            <person name="Higgs B.W."/>
            <person name="Demirev P."/>
            <person name="Lindquist J."/>
            <person name="Liem A."/>
            <person name="Fochler E."/>
            <person name="Read T.D."/>
            <person name="Tapia R."/>
            <person name="Johnson S."/>
            <person name="Bishop-Lilly K.A."/>
            <person name="Detter C."/>
            <person name="Han C."/>
            <person name="Sozhamannan S."/>
            <person name="Rosenzweig C.N."/>
            <person name="Skowronski E.W."/>
        </authorList>
    </citation>
    <scope>NUCLEOTIDE SEQUENCE [LARGE SCALE GENOMIC DNA]</scope>
    <source>
        <strain evidence="1 2">AIT1</strain>
    </source>
</reference>
<proteinExistence type="predicted"/>
<dbReference type="EMBL" id="PIPQ01000001">
    <property type="protein sequence ID" value="RUO44064.1"/>
    <property type="molecule type" value="Genomic_DNA"/>
</dbReference>
<dbReference type="AlphaFoldDB" id="A0A432X9R4"/>
<evidence type="ECO:0000313" key="2">
    <source>
        <dbReference type="Proteomes" id="UP000286976"/>
    </source>
</evidence>
<sequence length="140" mass="16128">MKNLILIICVTLPFLTGCQEEPHIETPSEVVVKHFDALYNQDNFDAAMAYASQRHQKLMQSYGTTRSVGRYLYNMSYDKIEVSVQAPLHPPKRSDTESLRLNLAVTGYKGDKHYENFRIAVMTVEEGRWKLERLLSGPYN</sequence>
<protein>
    <recommendedName>
        <fullName evidence="3">DUF4878 domain-containing protein</fullName>
    </recommendedName>
</protein>
<dbReference type="OrthoDB" id="5767078at2"/>
<dbReference type="Proteomes" id="UP000286976">
    <property type="component" value="Unassembled WGS sequence"/>
</dbReference>
<dbReference type="PROSITE" id="PS51257">
    <property type="entry name" value="PROKAR_LIPOPROTEIN"/>
    <property type="match status" value="1"/>
</dbReference>
<organism evidence="1 2">
    <name type="scientific">Aliidiomarina taiwanensis</name>
    <dbReference type="NCBI Taxonomy" id="946228"/>
    <lineage>
        <taxon>Bacteria</taxon>
        <taxon>Pseudomonadati</taxon>
        <taxon>Pseudomonadota</taxon>
        <taxon>Gammaproteobacteria</taxon>
        <taxon>Alteromonadales</taxon>
        <taxon>Idiomarinaceae</taxon>
        <taxon>Aliidiomarina</taxon>
    </lineage>
</organism>
<name>A0A432X9R4_9GAMM</name>
<dbReference type="RefSeq" id="WP_126756462.1">
    <property type="nucleotide sequence ID" value="NZ_PIPQ01000001.1"/>
</dbReference>
<evidence type="ECO:0008006" key="3">
    <source>
        <dbReference type="Google" id="ProtNLM"/>
    </source>
</evidence>
<keyword evidence="2" id="KW-1185">Reference proteome</keyword>
<gene>
    <name evidence="1" type="ORF">CWE15_02495</name>
</gene>
<comment type="caution">
    <text evidence="1">The sequence shown here is derived from an EMBL/GenBank/DDBJ whole genome shotgun (WGS) entry which is preliminary data.</text>
</comment>